<dbReference type="SUPFAM" id="SSF47413">
    <property type="entry name" value="lambda repressor-like DNA-binding domains"/>
    <property type="match status" value="1"/>
</dbReference>
<evidence type="ECO:0000313" key="3">
    <source>
        <dbReference type="Proteomes" id="UP001227831"/>
    </source>
</evidence>
<sequence>MTVIRLDDFLKEALKDPEFKIGYDAEVAKQSIAVAVMQARERAGMTKKALAFKAGLPQSTVARTERGSNTSIDTLSNA</sequence>
<comment type="caution">
    <text evidence="2">The sequence shown here is derived from an EMBL/GenBank/DDBJ whole genome shotgun (WGS) entry which is preliminary data.</text>
</comment>
<keyword evidence="3" id="KW-1185">Reference proteome</keyword>
<dbReference type="RefSeq" id="WP_308703742.1">
    <property type="nucleotide sequence ID" value="NZ_AP027463.1"/>
</dbReference>
<dbReference type="EMBL" id="JAVCWF010000001">
    <property type="protein sequence ID" value="MDQ7938037.1"/>
    <property type="molecule type" value="Genomic_DNA"/>
</dbReference>
<protein>
    <submittedName>
        <fullName evidence="2">Helix-turn-helix domain-containing protein</fullName>
    </submittedName>
</protein>
<evidence type="ECO:0000313" key="2">
    <source>
        <dbReference type="EMBL" id="MDQ7938037.1"/>
    </source>
</evidence>
<proteinExistence type="predicted"/>
<dbReference type="Proteomes" id="UP001227831">
    <property type="component" value="Unassembled WGS sequence"/>
</dbReference>
<feature type="domain" description="HTH cro/C1-type" evidence="1">
    <location>
        <begin position="38"/>
        <end position="75"/>
    </location>
</feature>
<reference evidence="2 3" key="1">
    <citation type="journal article" date="2023" name="Int. J. Syst. Evol. Microbiol.">
        <title>Lactiplantibacillus brownii sp. nov., a novel psychrotolerant species isolated from sauerkraut.</title>
        <authorList>
            <person name="Heng Y.C."/>
            <person name="Silvaraju S."/>
            <person name="Lee J.K.Y."/>
            <person name="Kittelmann S."/>
        </authorList>
    </citation>
    <scope>NUCLEOTIDE SEQUENCE [LARGE SCALE GENOMIC DNA]</scope>
    <source>
        <strain evidence="2 3">WILCCON 0030</strain>
    </source>
</reference>
<dbReference type="CDD" id="cd00093">
    <property type="entry name" value="HTH_XRE"/>
    <property type="match status" value="1"/>
</dbReference>
<evidence type="ECO:0000259" key="1">
    <source>
        <dbReference type="PROSITE" id="PS50943"/>
    </source>
</evidence>
<name>A0ABU1AAR4_9LACO</name>
<dbReference type="Gene3D" id="1.10.260.40">
    <property type="entry name" value="lambda repressor-like DNA-binding domains"/>
    <property type="match status" value="1"/>
</dbReference>
<accession>A0ABU1AAR4</accession>
<dbReference type="Pfam" id="PF01381">
    <property type="entry name" value="HTH_3"/>
    <property type="match status" value="1"/>
</dbReference>
<dbReference type="InterPro" id="IPR001387">
    <property type="entry name" value="Cro/C1-type_HTH"/>
</dbReference>
<dbReference type="InterPro" id="IPR010982">
    <property type="entry name" value="Lambda_DNA-bd_dom_sf"/>
</dbReference>
<organism evidence="2 3">
    <name type="scientific">Lactiplantibacillus brownii</name>
    <dbReference type="NCBI Taxonomy" id="3069269"/>
    <lineage>
        <taxon>Bacteria</taxon>
        <taxon>Bacillati</taxon>
        <taxon>Bacillota</taxon>
        <taxon>Bacilli</taxon>
        <taxon>Lactobacillales</taxon>
        <taxon>Lactobacillaceae</taxon>
        <taxon>Lactiplantibacillus</taxon>
    </lineage>
</organism>
<dbReference type="PROSITE" id="PS50943">
    <property type="entry name" value="HTH_CROC1"/>
    <property type="match status" value="1"/>
</dbReference>
<gene>
    <name evidence="2" type="ORF">RA086_10490</name>
</gene>